<evidence type="ECO:0000256" key="1">
    <source>
        <dbReference type="ARBA" id="ARBA00007039"/>
    </source>
</evidence>
<dbReference type="GO" id="GO:0051117">
    <property type="term" value="F:ATPase binding"/>
    <property type="evidence" value="ECO:0007669"/>
    <property type="project" value="TreeGrafter"/>
</dbReference>
<dbReference type="GO" id="GO:0009570">
    <property type="term" value="C:chloroplast stroma"/>
    <property type="evidence" value="ECO:0007669"/>
    <property type="project" value="UniProtKB-SubCell"/>
</dbReference>
<keyword evidence="12" id="KW-0150">Chloroplast</keyword>
<dbReference type="GO" id="GO:0004252">
    <property type="term" value="F:serine-type endopeptidase activity"/>
    <property type="evidence" value="ECO:0007669"/>
    <property type="project" value="UniProtKB-UniRule"/>
</dbReference>
<keyword evidence="6 9" id="KW-0720">Serine protease</keyword>
<evidence type="ECO:0000256" key="6">
    <source>
        <dbReference type="ARBA" id="ARBA00022825"/>
    </source>
</evidence>
<evidence type="ECO:0000256" key="9">
    <source>
        <dbReference type="HAMAP-Rule" id="MF_00444"/>
    </source>
</evidence>
<evidence type="ECO:0000256" key="4">
    <source>
        <dbReference type="ARBA" id="ARBA00022670"/>
    </source>
</evidence>
<reference evidence="12" key="1">
    <citation type="journal article" date="2020" name="Genomics">
        <title>Evolutionary dynamics of chloroplast genomes in subfamily Aroideae (Araceae).</title>
        <authorList>
            <person name="Henriquez C.L."/>
            <person name="Abdullah"/>
            <person name="Ahmed I."/>
            <person name="Carlsen M.M."/>
            <person name="Zuluaga A."/>
            <person name="Croat T.B."/>
            <person name="McKain M.R."/>
        </authorList>
    </citation>
    <scope>NUCLEOTIDE SEQUENCE</scope>
</reference>
<dbReference type="Gene3D" id="3.90.226.10">
    <property type="entry name" value="2-enoyl-CoA Hydratase, Chain A, domain 1"/>
    <property type="match status" value="1"/>
</dbReference>
<evidence type="ECO:0000256" key="5">
    <source>
        <dbReference type="ARBA" id="ARBA00022801"/>
    </source>
</evidence>
<organism evidence="12">
    <name type="scientific">Anchomanes hookeri</name>
    <dbReference type="NCBI Taxonomy" id="2544931"/>
    <lineage>
        <taxon>Eukaryota</taxon>
        <taxon>Viridiplantae</taxon>
        <taxon>Streptophyta</taxon>
        <taxon>Embryophyta</taxon>
        <taxon>Tracheophyta</taxon>
        <taxon>Spermatophyta</taxon>
        <taxon>Magnoliopsida</taxon>
        <taxon>Liliopsida</taxon>
        <taxon>Araceae</taxon>
        <taxon>Philodendroideae</taxon>
        <taxon>Aglaonemateae</taxon>
        <taxon>Anchomanes</taxon>
    </lineage>
</organism>
<keyword evidence="5 9" id="KW-0378">Hydrolase</keyword>
<protein>
    <recommendedName>
        <fullName evidence="9 11">ATP-dependent Clp protease proteolytic subunit</fullName>
        <ecNumber evidence="9">3.4.21.92</ecNumber>
    </recommendedName>
    <alternativeName>
        <fullName evidence="9">Endopeptidase Clp</fullName>
    </alternativeName>
</protein>
<evidence type="ECO:0000256" key="3">
    <source>
        <dbReference type="ARBA" id="ARBA00022640"/>
    </source>
</evidence>
<dbReference type="EC" id="3.4.21.92" evidence="9"/>
<dbReference type="PANTHER" id="PTHR10381">
    <property type="entry name" value="ATP-DEPENDENT CLP PROTEASE PROTEOLYTIC SUBUNIT"/>
    <property type="match status" value="1"/>
</dbReference>
<dbReference type="GO" id="GO:0004176">
    <property type="term" value="F:ATP-dependent peptidase activity"/>
    <property type="evidence" value="ECO:0007669"/>
    <property type="project" value="InterPro"/>
</dbReference>
<dbReference type="CDD" id="cd07017">
    <property type="entry name" value="S14_ClpP_2"/>
    <property type="match status" value="1"/>
</dbReference>
<name>A0A6B9TZM3_9ARAE</name>
<dbReference type="FunFam" id="3.90.226.10:FF:000006">
    <property type="entry name" value="ATP-dependent Clp protease proteolytic subunit"/>
    <property type="match status" value="1"/>
</dbReference>
<dbReference type="PROSITE" id="PS00382">
    <property type="entry name" value="CLP_PROTEASE_HIS"/>
    <property type="match status" value="1"/>
</dbReference>
<dbReference type="GO" id="GO:0006515">
    <property type="term" value="P:protein quality control for misfolded or incompletely synthesized proteins"/>
    <property type="evidence" value="ECO:0007669"/>
    <property type="project" value="TreeGrafter"/>
</dbReference>
<dbReference type="SUPFAM" id="SSF52096">
    <property type="entry name" value="ClpP/crotonase"/>
    <property type="match status" value="1"/>
</dbReference>
<evidence type="ECO:0000256" key="11">
    <source>
        <dbReference type="RuleBase" id="RU003567"/>
    </source>
</evidence>
<comment type="catalytic activity">
    <reaction evidence="7 9 10">
        <text>Hydrolysis of proteins to small peptides in the presence of ATP and magnesium. alpha-casein is the usual test substrate. In the absence of ATP, only oligopeptides shorter than five residues are hydrolyzed (such as succinyl-Leu-Tyr-|-NHMec, and Leu-Tyr-Leu-|-Tyr-Trp, in which cleavage of the -Tyr-|-Leu- and -Tyr-|-Trp bonds also occurs).</text>
        <dbReference type="EC" id="3.4.21.92"/>
    </reaction>
</comment>
<proteinExistence type="inferred from homology"/>
<keyword evidence="3 12" id="KW-0934">Plastid</keyword>
<dbReference type="PANTHER" id="PTHR10381:SF73">
    <property type="entry name" value="ATP-DEPENDENT CLP PROTEASE PROTEOLYTIC SUBUNIT"/>
    <property type="match status" value="1"/>
</dbReference>
<evidence type="ECO:0000256" key="2">
    <source>
        <dbReference type="ARBA" id="ARBA00011607"/>
    </source>
</evidence>
<dbReference type="GO" id="GO:0009368">
    <property type="term" value="C:endopeptidase Clp complex"/>
    <property type="evidence" value="ECO:0007669"/>
    <property type="project" value="TreeGrafter"/>
</dbReference>
<dbReference type="AlphaFoldDB" id="A0A6B9TZM3"/>
<comment type="subunit">
    <text evidence="2 9">Component of the chloroplastic Clp protease core complex.</text>
</comment>
<evidence type="ECO:0000256" key="8">
    <source>
        <dbReference type="ARBA" id="ARBA00055217"/>
    </source>
</evidence>
<evidence type="ECO:0000313" key="12">
    <source>
        <dbReference type="EMBL" id="QHN54968.1"/>
    </source>
</evidence>
<accession>A0A6B9TZM3</accession>
<comment type="similarity">
    <text evidence="1 9 11">Belongs to the peptidase S14 family.</text>
</comment>
<keyword evidence="4 9" id="KW-0645">Protease</keyword>
<comment type="function">
    <text evidence="8 9">Cleaves peptides in various proteins in a process that requires ATP hydrolysis. Has a chymotrypsin-like activity. Plays a major role in the degradation of misfolded proteins.</text>
</comment>
<feature type="active site" description="Nucleophile" evidence="9">
    <location>
        <position position="101"/>
    </location>
</feature>
<comment type="subcellular location">
    <subcellularLocation>
        <location evidence="9">Plastid</location>
        <location evidence="9">Chloroplast stroma</location>
    </subcellularLocation>
</comment>
<dbReference type="InterPro" id="IPR023562">
    <property type="entry name" value="ClpP/TepA"/>
</dbReference>
<dbReference type="Pfam" id="PF00574">
    <property type="entry name" value="CLP_protease"/>
    <property type="match status" value="1"/>
</dbReference>
<sequence length="209" mass="23133">MPVGVPKVPYQGPGDGDAVWFDLYNRLYRERILFLGKEVDSEIANQLIGLMVYLNMYDDSSDIFLFINSPGGWVLPGVALFDTMQTVLADVNTVCIGVAASTGSFVLVGGEITKRMAFPHARVMIHQPASSFFSGIPEENIMEVEEVLHFDEIIKEAYVQRTGNSLEVIIEALDRDIFMSAEEAKDFGVIDLIGDELLLSPANPLKKKN</sequence>
<dbReference type="HAMAP" id="MF_00444">
    <property type="entry name" value="ClpP"/>
    <property type="match status" value="1"/>
</dbReference>
<dbReference type="InterPro" id="IPR001907">
    <property type="entry name" value="ClpP"/>
</dbReference>
<dbReference type="InterPro" id="IPR029045">
    <property type="entry name" value="ClpP/crotonase-like_dom_sf"/>
</dbReference>
<dbReference type="InterPro" id="IPR033135">
    <property type="entry name" value="ClpP_His_AS"/>
</dbReference>
<gene>
    <name evidence="9 12" type="primary">clpP</name>
</gene>
<evidence type="ECO:0000256" key="10">
    <source>
        <dbReference type="PROSITE-ProRule" id="PRU10086"/>
    </source>
</evidence>
<geneLocation type="chloroplast" evidence="12"/>
<dbReference type="EMBL" id="MN551188">
    <property type="protein sequence ID" value="QHN54968.1"/>
    <property type="molecule type" value="Genomic_DNA"/>
</dbReference>
<dbReference type="PRINTS" id="PR00127">
    <property type="entry name" value="CLPPROTEASEP"/>
</dbReference>
<feature type="active site" evidence="9 10">
    <location>
        <position position="126"/>
    </location>
</feature>
<evidence type="ECO:0000256" key="7">
    <source>
        <dbReference type="ARBA" id="ARBA00034021"/>
    </source>
</evidence>